<dbReference type="EMBL" id="ML975430">
    <property type="protein sequence ID" value="KAF1829672.1"/>
    <property type="molecule type" value="Genomic_DNA"/>
</dbReference>
<evidence type="ECO:0000259" key="1">
    <source>
        <dbReference type="Pfam" id="PF24494"/>
    </source>
</evidence>
<evidence type="ECO:0000313" key="3">
    <source>
        <dbReference type="Proteomes" id="UP000800040"/>
    </source>
</evidence>
<dbReference type="Proteomes" id="UP000800040">
    <property type="component" value="Unassembled WGS sequence"/>
</dbReference>
<dbReference type="AlphaFoldDB" id="A0A6A5K5K6"/>
<accession>A0A6A5K5K6</accession>
<proteinExistence type="predicted"/>
<evidence type="ECO:0000313" key="2">
    <source>
        <dbReference type="EMBL" id="KAF1829672.1"/>
    </source>
</evidence>
<keyword evidence="3" id="KW-1185">Reference proteome</keyword>
<name>A0A6A5K5K6_9PLEO</name>
<organism evidence="2 3">
    <name type="scientific">Decorospora gaudefroyi</name>
    <dbReference type="NCBI Taxonomy" id="184978"/>
    <lineage>
        <taxon>Eukaryota</taxon>
        <taxon>Fungi</taxon>
        <taxon>Dikarya</taxon>
        <taxon>Ascomycota</taxon>
        <taxon>Pezizomycotina</taxon>
        <taxon>Dothideomycetes</taxon>
        <taxon>Pleosporomycetidae</taxon>
        <taxon>Pleosporales</taxon>
        <taxon>Pleosporineae</taxon>
        <taxon>Pleosporaceae</taxon>
        <taxon>Decorospora</taxon>
    </lineage>
</organism>
<sequence length="294" mass="33579">MPLPGFFPLPDSPDLKRVVQGRLIKIHQQFPASCPRTLDDFRIRRRTEDETYDAAAVFKQAGRALDWAEFLAVVQVDIVPTERTLLFRVQDQAVTDQVGVYASAARKIPFDDEYRQRNSVQEFVKSLVLHLGLKEIEAKTEERIKTMFTSTSPRLEWALHLTGKKSASRELGDQVDFVIFDLRALRKTPDTTVFRVTNVLQFLETSGQTNLIPRDYRQWARNCDEHIIMGKGVGKGIVHVVPWPELRGMSIINEPFFSAYTLSTYERFRDGPMGGRLETGYEEACRLVVNSAKA</sequence>
<feature type="domain" description="DUF7587" evidence="1">
    <location>
        <begin position="83"/>
        <end position="243"/>
    </location>
</feature>
<protein>
    <recommendedName>
        <fullName evidence="1">DUF7587 domain-containing protein</fullName>
    </recommendedName>
</protein>
<reference evidence="2" key="1">
    <citation type="submission" date="2020-01" db="EMBL/GenBank/DDBJ databases">
        <authorList>
            <consortium name="DOE Joint Genome Institute"/>
            <person name="Haridas S."/>
            <person name="Albert R."/>
            <person name="Binder M."/>
            <person name="Bloem J."/>
            <person name="Labutti K."/>
            <person name="Salamov A."/>
            <person name="Andreopoulos B."/>
            <person name="Baker S.E."/>
            <person name="Barry K."/>
            <person name="Bills G."/>
            <person name="Bluhm B.H."/>
            <person name="Cannon C."/>
            <person name="Castanera R."/>
            <person name="Culley D.E."/>
            <person name="Daum C."/>
            <person name="Ezra D."/>
            <person name="Gonzalez J.B."/>
            <person name="Henrissat B."/>
            <person name="Kuo A."/>
            <person name="Liang C."/>
            <person name="Lipzen A."/>
            <person name="Lutzoni F."/>
            <person name="Magnuson J."/>
            <person name="Mondo S."/>
            <person name="Nolan M."/>
            <person name="Ohm R."/>
            <person name="Pangilinan J."/>
            <person name="Park H.-J."/>
            <person name="Ramirez L."/>
            <person name="Alfaro M."/>
            <person name="Sun H."/>
            <person name="Tritt A."/>
            <person name="Yoshinaga Y."/>
            <person name="Zwiers L.-H."/>
            <person name="Turgeon B.G."/>
            <person name="Goodwin S.B."/>
            <person name="Spatafora J.W."/>
            <person name="Crous P.W."/>
            <person name="Grigoriev I.V."/>
        </authorList>
    </citation>
    <scope>NUCLEOTIDE SEQUENCE</scope>
    <source>
        <strain evidence="2">P77</strain>
    </source>
</reference>
<dbReference type="Pfam" id="PF24494">
    <property type="entry name" value="DUF7587"/>
    <property type="match status" value="1"/>
</dbReference>
<gene>
    <name evidence="2" type="ORF">BDW02DRAFT_610598</name>
</gene>
<dbReference type="OrthoDB" id="3694139at2759"/>
<dbReference type="InterPro" id="IPR056009">
    <property type="entry name" value="DUF7587"/>
</dbReference>